<evidence type="ECO:0000313" key="1">
    <source>
        <dbReference type="EMBL" id="RFU78027.1"/>
    </source>
</evidence>
<name>A0A395NQC0_TRIAR</name>
<sequence>MNESVWETASVITTSSADDCPTPTFSTMSDPVHIKEKDDSSSVITIQSVEHHPKADKSFVIRERREPHRIMALENGELKILSDPFAGGGWLWNCVKKAGWYGFRNTVSGTYLGHNGQQKIVAIAPHHKSHEYFMAERHEEGGYILLMRHGDELLQVAVSKDGNSLVEQKEGTAWDFIESGAIRIPLHMYIPS</sequence>
<organism evidence="1 2">
    <name type="scientific">Trichoderma arundinaceum</name>
    <dbReference type="NCBI Taxonomy" id="490622"/>
    <lineage>
        <taxon>Eukaryota</taxon>
        <taxon>Fungi</taxon>
        <taxon>Dikarya</taxon>
        <taxon>Ascomycota</taxon>
        <taxon>Pezizomycotina</taxon>
        <taxon>Sordariomycetes</taxon>
        <taxon>Hypocreomycetidae</taxon>
        <taxon>Hypocreales</taxon>
        <taxon>Hypocreaceae</taxon>
        <taxon>Trichoderma</taxon>
    </lineage>
</organism>
<dbReference type="PANTHER" id="PTHR39697">
    <property type="entry name" value="RICIN B LECTIN DOMAIN-CONTAINING PROTEIN-RELATED"/>
    <property type="match status" value="1"/>
</dbReference>
<dbReference type="Proteomes" id="UP000266272">
    <property type="component" value="Unassembled WGS sequence"/>
</dbReference>
<accession>A0A395NQC0</accession>
<comment type="caution">
    <text evidence="1">The sequence shown here is derived from an EMBL/GenBank/DDBJ whole genome shotgun (WGS) entry which is preliminary data.</text>
</comment>
<evidence type="ECO:0000313" key="2">
    <source>
        <dbReference type="Proteomes" id="UP000266272"/>
    </source>
</evidence>
<dbReference type="PANTHER" id="PTHR39697:SF2">
    <property type="entry name" value="CYANOVIRIN-N DOMAIN-CONTAINING PROTEIN"/>
    <property type="match status" value="1"/>
</dbReference>
<dbReference type="AlphaFoldDB" id="A0A395NQC0"/>
<dbReference type="EMBL" id="PXOA01000238">
    <property type="protein sequence ID" value="RFU78027.1"/>
    <property type="molecule type" value="Genomic_DNA"/>
</dbReference>
<dbReference type="OrthoDB" id="5289641at2759"/>
<gene>
    <name evidence="1" type="ORF">TARUN_4183</name>
</gene>
<proteinExistence type="predicted"/>
<reference evidence="1 2" key="1">
    <citation type="journal article" date="2018" name="PLoS Pathog.">
        <title>Evolution of structural diversity of trichothecenes, a family of toxins produced by plant pathogenic and entomopathogenic fungi.</title>
        <authorList>
            <person name="Proctor R.H."/>
            <person name="McCormick S.P."/>
            <person name="Kim H.S."/>
            <person name="Cardoza R.E."/>
            <person name="Stanley A.M."/>
            <person name="Lindo L."/>
            <person name="Kelly A."/>
            <person name="Brown D.W."/>
            <person name="Lee T."/>
            <person name="Vaughan M.M."/>
            <person name="Alexander N.J."/>
            <person name="Busman M."/>
            <person name="Gutierrez S."/>
        </authorList>
    </citation>
    <scope>NUCLEOTIDE SEQUENCE [LARGE SCALE GENOMIC DNA]</scope>
    <source>
        <strain evidence="1 2">IBT 40837</strain>
    </source>
</reference>
<keyword evidence="2" id="KW-1185">Reference proteome</keyword>
<protein>
    <submittedName>
        <fullName evidence="1">Uncharacterized protein</fullName>
    </submittedName>
</protein>